<sequence>MSTIHQDNALVVKKKSTSTLLLIIKKRWVLGNFFSVDLPDVGALVTVYWRDAKARDTIDISDWNMYTEPMGGFQVSESGHVAK</sequence>
<reference evidence="1 2" key="1">
    <citation type="submission" date="2019-10" db="EMBL/GenBank/DDBJ databases">
        <title>Assembly and Annotation for the nematode Trichostrongylus colubriformis.</title>
        <authorList>
            <person name="Martin J."/>
        </authorList>
    </citation>
    <scope>NUCLEOTIDE SEQUENCE [LARGE SCALE GENOMIC DNA]</scope>
    <source>
        <strain evidence="1">G859</strain>
        <tissue evidence="1">Whole worm</tissue>
    </source>
</reference>
<name>A0AAN8IGP2_TRICO</name>
<accession>A0AAN8IGP2</accession>
<gene>
    <name evidence="1" type="ORF">GCK32_020995</name>
</gene>
<evidence type="ECO:0000313" key="1">
    <source>
        <dbReference type="EMBL" id="KAK5969438.1"/>
    </source>
</evidence>
<feature type="non-terminal residue" evidence="1">
    <location>
        <position position="83"/>
    </location>
</feature>
<keyword evidence="2" id="KW-1185">Reference proteome</keyword>
<dbReference type="AlphaFoldDB" id="A0AAN8IGP2"/>
<proteinExistence type="predicted"/>
<dbReference type="EMBL" id="WIXE01020165">
    <property type="protein sequence ID" value="KAK5969438.1"/>
    <property type="molecule type" value="Genomic_DNA"/>
</dbReference>
<protein>
    <submittedName>
        <fullName evidence="1">Uncharacterized protein</fullName>
    </submittedName>
</protein>
<organism evidence="1 2">
    <name type="scientific">Trichostrongylus colubriformis</name>
    <name type="common">Black scour worm</name>
    <dbReference type="NCBI Taxonomy" id="6319"/>
    <lineage>
        <taxon>Eukaryota</taxon>
        <taxon>Metazoa</taxon>
        <taxon>Ecdysozoa</taxon>
        <taxon>Nematoda</taxon>
        <taxon>Chromadorea</taxon>
        <taxon>Rhabditida</taxon>
        <taxon>Rhabditina</taxon>
        <taxon>Rhabditomorpha</taxon>
        <taxon>Strongyloidea</taxon>
        <taxon>Trichostrongylidae</taxon>
        <taxon>Trichostrongylus</taxon>
    </lineage>
</organism>
<evidence type="ECO:0000313" key="2">
    <source>
        <dbReference type="Proteomes" id="UP001331761"/>
    </source>
</evidence>
<comment type="caution">
    <text evidence="1">The sequence shown here is derived from an EMBL/GenBank/DDBJ whole genome shotgun (WGS) entry which is preliminary data.</text>
</comment>
<dbReference type="Proteomes" id="UP001331761">
    <property type="component" value="Unassembled WGS sequence"/>
</dbReference>